<dbReference type="PROSITE" id="PS51192">
    <property type="entry name" value="HELICASE_ATP_BIND_1"/>
    <property type="match status" value="1"/>
</dbReference>
<dbReference type="InterPro" id="IPR041222">
    <property type="entry name" value="PriA_3primeBD"/>
</dbReference>
<dbReference type="InterPro" id="IPR011545">
    <property type="entry name" value="DEAD/DEAH_box_helicase_dom"/>
</dbReference>
<sequence>MPCMGRREEDFAQVSSSGRFANEHRVAVLLPLPLTGPYDYSLPTVAVAPPGTFVRVPLGGRIETGVVWHRGCENEVGRESKIRWQQLRSVQTVLDMPALPEVVMQFIDWVAYYTLSPPGIVLSMVVSIPINAYSLLDTSNGTIVRRIAAARQSMPYFPTGKSPVWLPGAVPRQLDPDHTQLTLSPVQTAAAAALVAAVRANQFSITLLEGVTGSGKTEVYFEAVAEALRYNRQVLVLLPEIALTVQWLDRFAGRFGLSPATWHSELTTAARRGLWHAVAHGRVRVVVGARSALFLPYSDLGLIVVDEEHERAFKQEGRVLYHARDMAVVRGQLGKHAVILASATPSLETHVNVAVHRYGLVQLSVRYDSAPMPSISAIDMRYTHPERGTWGQSWLSPPLIEAVQQTLANGEQVMLFLNRRGYAPLILCRACGFRFRCPHCAAWLVEHRHPQGLRCHHCGYVTDLPRQCPHCSSHGPFAICGPGVERIAEEVTNRFPAARLALMTSDNIKGAAAAMTLMQRMAAGTIDVLIGTQMMAKGHHFPHLTLVGIVDADLGLAGGDLRAAERTFQLLSQVAGRAGRAAGRPGRVLVQTYDPLHPVMEALLSGTHEHFYAAEAAQRRDTGMPPFGQLVALIISGPDGAAVGAVAAELASHGPYGPGVTVLGPAQAPLAVLRDRHRYRLLLKASRSIRVQPLLRAWLEKIQWPRTVRVQVDVNPYNFL</sequence>
<dbReference type="HAMAP" id="MF_00983">
    <property type="entry name" value="PriA"/>
    <property type="match status" value="1"/>
</dbReference>
<keyword evidence="7" id="KW-0862">Zinc</keyword>
<dbReference type="GO" id="GO:0006302">
    <property type="term" value="P:double-strand break repair"/>
    <property type="evidence" value="ECO:0007669"/>
    <property type="project" value="InterPro"/>
</dbReference>
<keyword evidence="3" id="KW-0479">Metal-binding</keyword>
<dbReference type="EMBL" id="LR026963">
    <property type="protein sequence ID" value="VBB69398.1"/>
    <property type="molecule type" value="Genomic_DNA"/>
</dbReference>
<dbReference type="GO" id="GO:0016787">
    <property type="term" value="F:hydrolase activity"/>
    <property type="evidence" value="ECO:0007669"/>
    <property type="project" value="UniProtKB-KW"/>
</dbReference>
<dbReference type="PANTHER" id="PTHR30580:SF0">
    <property type="entry name" value="PRIMOSOMAL PROTEIN N"/>
    <property type="match status" value="1"/>
</dbReference>
<dbReference type="SUPFAM" id="SSF52540">
    <property type="entry name" value="P-loop containing nucleoside triphosphate hydrolases"/>
    <property type="match status" value="1"/>
</dbReference>
<dbReference type="PANTHER" id="PTHR30580">
    <property type="entry name" value="PRIMOSOMAL PROTEIN N"/>
    <property type="match status" value="1"/>
</dbReference>
<dbReference type="GO" id="GO:0005524">
    <property type="term" value="F:ATP binding"/>
    <property type="evidence" value="ECO:0007669"/>
    <property type="project" value="UniProtKB-KW"/>
</dbReference>
<evidence type="ECO:0000256" key="9">
    <source>
        <dbReference type="ARBA" id="ARBA00023125"/>
    </source>
</evidence>
<dbReference type="AlphaFoldDB" id="A0A484HB70"/>
<dbReference type="SMART" id="SM00490">
    <property type="entry name" value="HELICc"/>
    <property type="match status" value="1"/>
</dbReference>
<evidence type="ECO:0000313" key="14">
    <source>
        <dbReference type="EMBL" id="VBB69398.1"/>
    </source>
</evidence>
<evidence type="ECO:0000256" key="3">
    <source>
        <dbReference type="ARBA" id="ARBA00022723"/>
    </source>
</evidence>
<dbReference type="GO" id="GO:0006269">
    <property type="term" value="P:DNA replication, synthesis of primer"/>
    <property type="evidence" value="ECO:0007669"/>
    <property type="project" value="UniProtKB-KW"/>
</dbReference>
<proteinExistence type="inferred from homology"/>
<dbReference type="InterPro" id="IPR001650">
    <property type="entry name" value="Helicase_C-like"/>
</dbReference>
<evidence type="ECO:0000256" key="11">
    <source>
        <dbReference type="ARBA" id="ARBA00034808"/>
    </source>
</evidence>
<dbReference type="NCBIfam" id="TIGR00595">
    <property type="entry name" value="priA"/>
    <property type="match status" value="1"/>
</dbReference>
<organism evidence="14">
    <name type="scientific">invertebrate metagenome</name>
    <dbReference type="NCBI Taxonomy" id="1711999"/>
    <lineage>
        <taxon>unclassified sequences</taxon>
        <taxon>metagenomes</taxon>
        <taxon>organismal metagenomes</taxon>
    </lineage>
</organism>
<keyword evidence="5" id="KW-0378">Hydrolase</keyword>
<dbReference type="SMART" id="SM00487">
    <property type="entry name" value="DEXDc"/>
    <property type="match status" value="1"/>
</dbReference>
<dbReference type="InterPro" id="IPR040498">
    <property type="entry name" value="PriA_CRR"/>
</dbReference>
<evidence type="ECO:0000259" key="13">
    <source>
        <dbReference type="PROSITE" id="PS51192"/>
    </source>
</evidence>
<dbReference type="Gene3D" id="3.40.50.300">
    <property type="entry name" value="P-loop containing nucleotide triphosphate hydrolases"/>
    <property type="match status" value="2"/>
</dbReference>
<dbReference type="Pfam" id="PF18319">
    <property type="entry name" value="Zn_ribbon_PriA"/>
    <property type="match status" value="1"/>
</dbReference>
<evidence type="ECO:0000256" key="2">
    <source>
        <dbReference type="ARBA" id="ARBA00022705"/>
    </source>
</evidence>
<dbReference type="InterPro" id="IPR027417">
    <property type="entry name" value="P-loop_NTPase"/>
</dbReference>
<dbReference type="Pfam" id="PF18074">
    <property type="entry name" value="PriA_C"/>
    <property type="match status" value="1"/>
</dbReference>
<dbReference type="GO" id="GO:0006270">
    <property type="term" value="P:DNA replication initiation"/>
    <property type="evidence" value="ECO:0007669"/>
    <property type="project" value="TreeGrafter"/>
</dbReference>
<gene>
    <name evidence="14" type="ORF">RIEGSTA812A_PEG_871</name>
</gene>
<dbReference type="InterPro" id="IPR014001">
    <property type="entry name" value="Helicase_ATP-bd"/>
</dbReference>
<dbReference type="InterPro" id="IPR005259">
    <property type="entry name" value="PriA"/>
</dbReference>
<keyword evidence="6 14" id="KW-0347">Helicase</keyword>
<evidence type="ECO:0000256" key="5">
    <source>
        <dbReference type="ARBA" id="ARBA00022801"/>
    </source>
</evidence>
<evidence type="ECO:0000256" key="1">
    <source>
        <dbReference type="ARBA" id="ARBA00022515"/>
    </source>
</evidence>
<dbReference type="Gene3D" id="3.40.1440.60">
    <property type="entry name" value="PriA, 3(prime) DNA-binding domain"/>
    <property type="match status" value="1"/>
</dbReference>
<dbReference type="FunFam" id="3.40.50.300:FF:000489">
    <property type="entry name" value="Primosome assembly protein PriA"/>
    <property type="match status" value="1"/>
</dbReference>
<evidence type="ECO:0000256" key="12">
    <source>
        <dbReference type="ARBA" id="ARBA00048988"/>
    </source>
</evidence>
<name>A0A484HB70_9ZZZZ</name>
<accession>A0A484HB70</accession>
<comment type="catalytic activity">
    <reaction evidence="12">
        <text>ATP + H2O = ADP + phosphate + H(+)</text>
        <dbReference type="Rhea" id="RHEA:13065"/>
        <dbReference type="ChEBI" id="CHEBI:15377"/>
        <dbReference type="ChEBI" id="CHEBI:15378"/>
        <dbReference type="ChEBI" id="CHEBI:30616"/>
        <dbReference type="ChEBI" id="CHEBI:43474"/>
        <dbReference type="ChEBI" id="CHEBI:456216"/>
        <dbReference type="EC" id="5.6.2.4"/>
    </reaction>
</comment>
<evidence type="ECO:0000256" key="8">
    <source>
        <dbReference type="ARBA" id="ARBA00022840"/>
    </source>
</evidence>
<keyword evidence="9" id="KW-0238">DNA-binding</keyword>
<dbReference type="GO" id="GO:0046872">
    <property type="term" value="F:metal ion binding"/>
    <property type="evidence" value="ECO:0007669"/>
    <property type="project" value="UniProtKB-KW"/>
</dbReference>
<dbReference type="GO" id="GO:0043138">
    <property type="term" value="F:3'-5' DNA helicase activity"/>
    <property type="evidence" value="ECO:0007669"/>
    <property type="project" value="UniProtKB-EC"/>
</dbReference>
<evidence type="ECO:0000256" key="10">
    <source>
        <dbReference type="ARBA" id="ARBA00023235"/>
    </source>
</evidence>
<dbReference type="Pfam" id="PF17764">
    <property type="entry name" value="PriA_3primeBD"/>
    <property type="match status" value="1"/>
</dbReference>
<keyword evidence="4" id="KW-0547">Nucleotide-binding</keyword>
<dbReference type="InterPro" id="IPR041236">
    <property type="entry name" value="PriA_C"/>
</dbReference>
<reference evidence="14" key="1">
    <citation type="submission" date="2018-10" db="EMBL/GenBank/DDBJ databases">
        <authorList>
            <person name="Gruber-Vodicka H."/>
            <person name="Jaeckle O."/>
        </authorList>
    </citation>
    <scope>NUCLEOTIDE SEQUENCE</scope>
</reference>
<keyword evidence="10" id="KW-0413">Isomerase</keyword>
<dbReference type="EC" id="5.6.2.4" evidence="11"/>
<evidence type="ECO:0000256" key="4">
    <source>
        <dbReference type="ARBA" id="ARBA00022741"/>
    </source>
</evidence>
<dbReference type="GO" id="GO:0006310">
    <property type="term" value="P:DNA recombination"/>
    <property type="evidence" value="ECO:0007669"/>
    <property type="project" value="InterPro"/>
</dbReference>
<protein>
    <recommendedName>
        <fullName evidence="11">DNA 3'-5' helicase</fullName>
        <ecNumber evidence="11">5.6.2.4</ecNumber>
    </recommendedName>
</protein>
<dbReference type="GO" id="GO:0003677">
    <property type="term" value="F:DNA binding"/>
    <property type="evidence" value="ECO:0007669"/>
    <property type="project" value="UniProtKB-KW"/>
</dbReference>
<dbReference type="InterPro" id="IPR042115">
    <property type="entry name" value="PriA_3primeBD_sf"/>
</dbReference>
<evidence type="ECO:0000256" key="7">
    <source>
        <dbReference type="ARBA" id="ARBA00022833"/>
    </source>
</evidence>
<evidence type="ECO:0000256" key="6">
    <source>
        <dbReference type="ARBA" id="ARBA00022806"/>
    </source>
</evidence>
<keyword evidence="8" id="KW-0067">ATP-binding</keyword>
<dbReference type="GO" id="GO:1990077">
    <property type="term" value="C:primosome complex"/>
    <property type="evidence" value="ECO:0007669"/>
    <property type="project" value="UniProtKB-KW"/>
</dbReference>
<keyword evidence="1" id="KW-0639">Primosome</keyword>
<feature type="domain" description="Helicase ATP-binding" evidence="13">
    <location>
        <begin position="197"/>
        <end position="363"/>
    </location>
</feature>
<dbReference type="Pfam" id="PF00271">
    <property type="entry name" value="Helicase_C"/>
    <property type="match status" value="1"/>
</dbReference>
<keyword evidence="2" id="KW-0235">DNA replication</keyword>
<dbReference type="Pfam" id="PF00270">
    <property type="entry name" value="DEAD"/>
    <property type="match status" value="1"/>
</dbReference>